<dbReference type="EMBL" id="LAZR01015751">
    <property type="protein sequence ID" value="KKM07533.1"/>
    <property type="molecule type" value="Genomic_DNA"/>
</dbReference>
<proteinExistence type="predicted"/>
<organism evidence="1">
    <name type="scientific">marine sediment metagenome</name>
    <dbReference type="NCBI Taxonomy" id="412755"/>
    <lineage>
        <taxon>unclassified sequences</taxon>
        <taxon>metagenomes</taxon>
        <taxon>ecological metagenomes</taxon>
    </lineage>
</organism>
<comment type="caution">
    <text evidence="1">The sequence shown here is derived from an EMBL/GenBank/DDBJ whole genome shotgun (WGS) entry which is preliminary data.</text>
</comment>
<sequence length="269" mass="30339">MAEPSLRLTFNDFILRVAEHLSVAPVDGAGVAIIPTDAYDLEVCKRLVNDGFRRFYNSHPRWNWTLQTFTITFDPDGTGPDNVNSENHRYYMPDGFYGIILGNFTYEANSGYIDIVQTTEEAIRAKYASNEHAGYPTEFAIRPLHGDDKRRWEVIFWPEPTAANVVTARCRLYPNMMIELTDTPSAGFQFDEAILAAAVAEAERQREDNQGIMESQWAEALVRAVAMDQQATPVNLGDYGPGLTRYRGRSYTGVDSYTNQDGTVHNFTL</sequence>
<gene>
    <name evidence="1" type="ORF">LCGC14_1732990</name>
</gene>
<evidence type="ECO:0000313" key="1">
    <source>
        <dbReference type="EMBL" id="KKM07533.1"/>
    </source>
</evidence>
<protein>
    <submittedName>
        <fullName evidence="1">Uncharacterized protein</fullName>
    </submittedName>
</protein>
<accession>A0A0F9K8N4</accession>
<name>A0A0F9K8N4_9ZZZZ</name>
<dbReference type="AlphaFoldDB" id="A0A0F9K8N4"/>
<reference evidence="1" key="1">
    <citation type="journal article" date="2015" name="Nature">
        <title>Complex archaea that bridge the gap between prokaryotes and eukaryotes.</title>
        <authorList>
            <person name="Spang A."/>
            <person name="Saw J.H."/>
            <person name="Jorgensen S.L."/>
            <person name="Zaremba-Niedzwiedzka K."/>
            <person name="Martijn J."/>
            <person name="Lind A.E."/>
            <person name="van Eijk R."/>
            <person name="Schleper C."/>
            <person name="Guy L."/>
            <person name="Ettema T.J."/>
        </authorList>
    </citation>
    <scope>NUCLEOTIDE SEQUENCE</scope>
</reference>